<evidence type="ECO:0000256" key="1">
    <source>
        <dbReference type="SAM" id="SignalP"/>
    </source>
</evidence>
<organism>
    <name type="scientific">Serpula lacrymans var. lacrymans (strain S7.9)</name>
    <name type="common">Dry rot fungus</name>
    <dbReference type="NCBI Taxonomy" id="578457"/>
    <lineage>
        <taxon>Eukaryota</taxon>
        <taxon>Fungi</taxon>
        <taxon>Dikarya</taxon>
        <taxon>Basidiomycota</taxon>
        <taxon>Agaricomycotina</taxon>
        <taxon>Agaricomycetes</taxon>
        <taxon>Agaricomycetidae</taxon>
        <taxon>Boletales</taxon>
        <taxon>Coniophorineae</taxon>
        <taxon>Serpulaceae</taxon>
        <taxon>Serpula</taxon>
    </lineage>
</organism>
<sequence>MRLRLPRGWLDSFALLMLVFFVDSSMDPFYEEYAKPFKMKMYSMDHGESIRAARTLESFRALSLS</sequence>
<dbReference type="RefSeq" id="XP_007324072.1">
    <property type="nucleotide sequence ID" value="XM_007324010.1"/>
</dbReference>
<name>F8PCF3_SERL9</name>
<dbReference type="Proteomes" id="UP000008064">
    <property type="component" value="Unassembled WGS sequence"/>
</dbReference>
<dbReference type="KEGG" id="sla:SERLADRAFT_374605"/>
<gene>
    <name evidence="2" type="ORF">SERLADRAFT_374605</name>
</gene>
<dbReference type="HOGENOM" id="CLU_2851137_0_0_1"/>
<feature type="signal peptide" evidence="1">
    <location>
        <begin position="1"/>
        <end position="24"/>
    </location>
</feature>
<dbReference type="AlphaFoldDB" id="F8PCF3"/>
<dbReference type="GeneID" id="18810530"/>
<dbReference type="EMBL" id="GL945444">
    <property type="protein sequence ID" value="EGO19351.1"/>
    <property type="molecule type" value="Genomic_DNA"/>
</dbReference>
<accession>F8PCF3</accession>
<evidence type="ECO:0000313" key="2">
    <source>
        <dbReference type="EMBL" id="EGO19351.1"/>
    </source>
</evidence>
<protein>
    <submittedName>
        <fullName evidence="2">Uncharacterized protein</fullName>
    </submittedName>
</protein>
<feature type="chain" id="PRO_5003382116" evidence="1">
    <location>
        <begin position="25"/>
        <end position="65"/>
    </location>
</feature>
<keyword evidence="1" id="KW-0732">Signal</keyword>
<reference evidence="2" key="1">
    <citation type="submission" date="2011-04" db="EMBL/GenBank/DDBJ databases">
        <title>Evolution of plant cell wall degrading machinery underlies the functional diversity of forest fungi.</title>
        <authorList>
            <consortium name="US DOE Joint Genome Institute (JGI-PGF)"/>
            <person name="Eastwood D.C."/>
            <person name="Floudas D."/>
            <person name="Binder M."/>
            <person name="Majcherczyk A."/>
            <person name="Schneider P."/>
            <person name="Aerts A."/>
            <person name="Asiegbu F.O."/>
            <person name="Baker S.E."/>
            <person name="Barry K."/>
            <person name="Bendiksby M."/>
            <person name="Blumentritt M."/>
            <person name="Coutinho P.M."/>
            <person name="Cullen D."/>
            <person name="Cullen D."/>
            <person name="Gathman A."/>
            <person name="Goodell B."/>
            <person name="Henrissat B."/>
            <person name="Ihrmark K."/>
            <person name="Kauserud H."/>
            <person name="Kohler A."/>
            <person name="LaButti K."/>
            <person name="Lapidus A."/>
            <person name="Lavin J.L."/>
            <person name="Lee Y.-H."/>
            <person name="Lindquist E."/>
            <person name="Lilly W."/>
            <person name="Lucas S."/>
            <person name="Morin E."/>
            <person name="Murat C."/>
            <person name="Oguiza J.A."/>
            <person name="Park J."/>
            <person name="Pisabarro A.G."/>
            <person name="Riley R."/>
            <person name="Rosling A."/>
            <person name="Salamov A."/>
            <person name="Schmidt O."/>
            <person name="Schmutz J."/>
            <person name="Skrede I."/>
            <person name="Stenlid J."/>
            <person name="Wiebenga A."/>
            <person name="Xie X."/>
            <person name="Kues U."/>
            <person name="Hibbett D.S."/>
            <person name="Hoffmeister D."/>
            <person name="Hogberg N."/>
            <person name="Martin F."/>
            <person name="Grigoriev I.V."/>
            <person name="Watkinson S.C."/>
        </authorList>
    </citation>
    <scope>NUCLEOTIDE SEQUENCE</scope>
    <source>
        <strain evidence="2">S7.9</strain>
    </source>
</reference>
<proteinExistence type="predicted"/>